<comment type="subcellular location">
    <subcellularLocation>
        <location evidence="1 7">Cell membrane</location>
        <topology evidence="1 7">Multi-pass membrane protein</topology>
    </subcellularLocation>
</comment>
<organism evidence="11 12">
    <name type="scientific">Halomicrobium mukohataei (strain ATCC 700874 / DSM 12286 / JCM 9738 / NCIMB 13541)</name>
    <name type="common">Haloarcula mukohataei</name>
    <dbReference type="NCBI Taxonomy" id="485914"/>
    <lineage>
        <taxon>Archaea</taxon>
        <taxon>Methanobacteriati</taxon>
        <taxon>Methanobacteriota</taxon>
        <taxon>Stenosarchaea group</taxon>
        <taxon>Halobacteria</taxon>
        <taxon>Halobacteriales</taxon>
        <taxon>Haloarculaceae</taxon>
        <taxon>Halomicrobium</taxon>
    </lineage>
</organism>
<dbReference type="FunFam" id="1.20.120.80:FF:000001">
    <property type="entry name" value="Cytochrome (Ubi)quinol oxidase subunit III"/>
    <property type="match status" value="1"/>
</dbReference>
<sequence>MVHSQEARMTVAEDTSEEHGDHHLPAVEDWPRGFGEASWWPFITAIGAAGIYVAAGLFVLSQAENPVVSELIAAGTTVATVGIFLAGLYGWLYHAFVANFWERGTDHHSGGTLRFAMLLFLGSEVATFGAGFVYYFFVRGANVWSAELLPHGGNVFGNLVIANTIILVISSLTLHYAHVKLLDGDRQSFVRWLGLTLLLGVIFIGGQAYEYYEFIVGEGFTIAEGAYASAFYGLTGLHGLHVTMGAVLLGIVFVRAIYGQYSAERHTSVSTVSMYWHFVDVVWIFLVVVLYVGAELSI</sequence>
<keyword evidence="12" id="KW-1185">Reference proteome</keyword>
<dbReference type="GO" id="GO:0004129">
    <property type="term" value="F:cytochrome-c oxidase activity"/>
    <property type="evidence" value="ECO:0007669"/>
    <property type="project" value="InterPro"/>
</dbReference>
<dbReference type="STRING" id="485914.Hmuk_1958"/>
<evidence type="ECO:0000256" key="1">
    <source>
        <dbReference type="ARBA" id="ARBA00004651"/>
    </source>
</evidence>
<dbReference type="InterPro" id="IPR035973">
    <property type="entry name" value="Cyt_c_oxidase_su3-like_sf"/>
</dbReference>
<dbReference type="PROSITE" id="PS50253">
    <property type="entry name" value="COX3"/>
    <property type="match status" value="1"/>
</dbReference>
<dbReference type="Proteomes" id="UP000001746">
    <property type="component" value="Chromosome"/>
</dbReference>
<evidence type="ECO:0000256" key="2">
    <source>
        <dbReference type="ARBA" id="ARBA00010581"/>
    </source>
</evidence>
<dbReference type="GO" id="GO:0019646">
    <property type="term" value="P:aerobic electron transport chain"/>
    <property type="evidence" value="ECO:0007669"/>
    <property type="project" value="InterPro"/>
</dbReference>
<evidence type="ECO:0000313" key="11">
    <source>
        <dbReference type="EMBL" id="ACV48071.1"/>
    </source>
</evidence>
<feature type="region of interest" description="Disordered" evidence="8">
    <location>
        <begin position="1"/>
        <end position="27"/>
    </location>
</feature>
<dbReference type="HOGENOM" id="CLU_044071_0_1_2"/>
<feature type="transmembrane region" description="Helical" evidence="9">
    <location>
        <begin position="72"/>
        <end position="92"/>
    </location>
</feature>
<evidence type="ECO:0000256" key="5">
    <source>
        <dbReference type="ARBA" id="ARBA00022989"/>
    </source>
</evidence>
<evidence type="ECO:0000256" key="7">
    <source>
        <dbReference type="RuleBase" id="RU003376"/>
    </source>
</evidence>
<keyword evidence="6 9" id="KW-0472">Membrane</keyword>
<dbReference type="PANTHER" id="PTHR11403">
    <property type="entry name" value="CYTOCHROME C OXIDASE SUBUNIT III"/>
    <property type="match status" value="1"/>
</dbReference>
<dbReference type="AlphaFoldDB" id="C7P4P9"/>
<dbReference type="EMBL" id="CP001688">
    <property type="protein sequence ID" value="ACV48071.1"/>
    <property type="molecule type" value="Genomic_DNA"/>
</dbReference>
<evidence type="ECO:0000313" key="12">
    <source>
        <dbReference type="Proteomes" id="UP000001746"/>
    </source>
</evidence>
<feature type="domain" description="Heme-copper oxidase subunit III family profile" evidence="10">
    <location>
        <begin position="28"/>
        <end position="295"/>
    </location>
</feature>
<reference evidence="11 12" key="1">
    <citation type="journal article" date="2009" name="Stand. Genomic Sci.">
        <title>Complete genome sequence of Halomicrobium mukohataei type strain (arg-2).</title>
        <authorList>
            <person name="Tindall B.J."/>
            <person name="Schneider S."/>
            <person name="Lapidus A."/>
            <person name="Copeland A."/>
            <person name="Glavina Del Rio T."/>
            <person name="Nolan M."/>
            <person name="Lucas S."/>
            <person name="Chen F."/>
            <person name="Tice H."/>
            <person name="Cheng J.F."/>
            <person name="Saunders E."/>
            <person name="Bruce D."/>
            <person name="Goodwin L."/>
            <person name="Pitluck S."/>
            <person name="Mikhailova N."/>
            <person name="Pati A."/>
            <person name="Ivanova N."/>
            <person name="Mavrommatis K."/>
            <person name="Chen A."/>
            <person name="Palaniappan K."/>
            <person name="Chain P."/>
            <person name="Land M."/>
            <person name="Hauser L."/>
            <person name="Chang Y.J."/>
            <person name="Jeffries C.D."/>
            <person name="Brettin T."/>
            <person name="Han C."/>
            <person name="Rohde M."/>
            <person name="Goker M."/>
            <person name="Bristow J."/>
            <person name="Eisen J.A."/>
            <person name="Markowitz V."/>
            <person name="Hugenholtz P."/>
            <person name="Klenk H.P."/>
            <person name="Kyrpides N.C."/>
            <person name="Detter J.C."/>
        </authorList>
    </citation>
    <scope>NUCLEOTIDE SEQUENCE [LARGE SCALE GENOMIC DNA]</scope>
    <source>
        <strain evidence="12">ATCC 700874 / DSM 12286 / JCM 9738 / NCIMB 13541</strain>
    </source>
</reference>
<feature type="transmembrane region" description="Helical" evidence="9">
    <location>
        <begin position="156"/>
        <end position="177"/>
    </location>
</feature>
<evidence type="ECO:0000256" key="8">
    <source>
        <dbReference type="SAM" id="MobiDB-lite"/>
    </source>
</evidence>
<feature type="transmembrane region" description="Helical" evidence="9">
    <location>
        <begin position="275"/>
        <end position="294"/>
    </location>
</feature>
<dbReference type="InterPro" id="IPR024791">
    <property type="entry name" value="Cyt_c/ubiquinol_Oxase_su3"/>
</dbReference>
<protein>
    <submittedName>
        <fullName evidence="11">Cytochrome c oxidase subunit III</fullName>
    </submittedName>
</protein>
<evidence type="ECO:0000256" key="6">
    <source>
        <dbReference type="ARBA" id="ARBA00023136"/>
    </source>
</evidence>
<dbReference type="eggNOG" id="arCOG04650">
    <property type="taxonomic scope" value="Archaea"/>
</dbReference>
<evidence type="ECO:0000256" key="9">
    <source>
        <dbReference type="SAM" id="Phobius"/>
    </source>
</evidence>
<name>C7P4P9_HALMD</name>
<gene>
    <name evidence="11" type="ordered locus">Hmuk_1958</name>
</gene>
<dbReference type="Gene3D" id="1.20.120.80">
    <property type="entry name" value="Cytochrome c oxidase, subunit III, four-helix bundle"/>
    <property type="match status" value="1"/>
</dbReference>
<feature type="transmembrane region" description="Helical" evidence="9">
    <location>
        <begin position="189"/>
        <end position="209"/>
    </location>
</feature>
<comment type="similarity">
    <text evidence="2 7">Belongs to the cytochrome c oxidase subunit 3 family.</text>
</comment>
<keyword evidence="4 7" id="KW-0812">Transmembrane</keyword>
<dbReference type="InterPro" id="IPR013833">
    <property type="entry name" value="Cyt_c_oxidase_su3_a-hlx"/>
</dbReference>
<feature type="transmembrane region" description="Helical" evidence="9">
    <location>
        <begin position="229"/>
        <end position="254"/>
    </location>
</feature>
<proteinExistence type="inferred from homology"/>
<dbReference type="PANTHER" id="PTHR11403:SF2">
    <property type="entry name" value="CYTOCHROME BO(3) UBIQUINOL OXIDASE SUBUNIT 3"/>
    <property type="match status" value="1"/>
</dbReference>
<dbReference type="InterPro" id="IPR000298">
    <property type="entry name" value="Cyt_c_oxidase-like_su3"/>
</dbReference>
<dbReference type="KEGG" id="hmu:Hmuk_1958"/>
<evidence type="ECO:0000256" key="4">
    <source>
        <dbReference type="ARBA" id="ARBA00022692"/>
    </source>
</evidence>
<accession>C7P4P9</accession>
<dbReference type="GO" id="GO:0005886">
    <property type="term" value="C:plasma membrane"/>
    <property type="evidence" value="ECO:0007669"/>
    <property type="project" value="UniProtKB-SubCell"/>
</dbReference>
<evidence type="ECO:0000259" key="10">
    <source>
        <dbReference type="PROSITE" id="PS50253"/>
    </source>
</evidence>
<dbReference type="Pfam" id="PF00510">
    <property type="entry name" value="COX3"/>
    <property type="match status" value="1"/>
</dbReference>
<feature type="compositionally biased region" description="Basic and acidic residues" evidence="8">
    <location>
        <begin position="17"/>
        <end position="27"/>
    </location>
</feature>
<dbReference type="CDD" id="cd00386">
    <property type="entry name" value="Heme_Cu_Oxidase_III_like"/>
    <property type="match status" value="1"/>
</dbReference>
<evidence type="ECO:0000256" key="3">
    <source>
        <dbReference type="ARBA" id="ARBA00022475"/>
    </source>
</evidence>
<feature type="transmembrane region" description="Helical" evidence="9">
    <location>
        <begin position="113"/>
        <end position="136"/>
    </location>
</feature>
<feature type="transmembrane region" description="Helical" evidence="9">
    <location>
        <begin position="39"/>
        <end position="60"/>
    </location>
</feature>
<dbReference type="SUPFAM" id="SSF81452">
    <property type="entry name" value="Cytochrome c oxidase subunit III-like"/>
    <property type="match status" value="1"/>
</dbReference>
<keyword evidence="5 9" id="KW-1133">Transmembrane helix</keyword>
<keyword evidence="3" id="KW-1003">Cell membrane</keyword>